<name>A0A098R1R3_9SPIO</name>
<accession>A0A098R1R3</accession>
<comment type="subcellular location">
    <subcellularLocation>
        <location evidence="1">Cytoplasm</location>
    </subcellularLocation>
</comment>
<proteinExistence type="predicted"/>
<dbReference type="EMBL" id="JNUP01000023">
    <property type="protein sequence ID" value="KGE73613.1"/>
    <property type="molecule type" value="Genomic_DNA"/>
</dbReference>
<dbReference type="Pfam" id="PF02926">
    <property type="entry name" value="THUMP"/>
    <property type="match status" value="1"/>
</dbReference>
<dbReference type="GO" id="GO:0003723">
    <property type="term" value="F:RNA binding"/>
    <property type="evidence" value="ECO:0007669"/>
    <property type="project" value="UniProtKB-UniRule"/>
</dbReference>
<dbReference type="eggNOG" id="COG0116">
    <property type="taxonomic scope" value="Bacteria"/>
</dbReference>
<dbReference type="AlphaFoldDB" id="A0A098R1R3"/>
<keyword evidence="4" id="KW-0694">RNA-binding</keyword>
<reference evidence="6 7" key="1">
    <citation type="submission" date="2014-05" db="EMBL/GenBank/DDBJ databases">
        <title>De novo Genome Sequence of Spirocheata sp.</title>
        <authorList>
            <person name="Shivani Y."/>
            <person name="Subhash Y."/>
            <person name="Tushar L."/>
            <person name="Sasikala C."/>
            <person name="Ramana C.V."/>
        </authorList>
    </citation>
    <scope>NUCLEOTIDE SEQUENCE [LARGE SCALE GENOMIC DNA]</scope>
    <source>
        <strain evidence="6 7">JC230</strain>
    </source>
</reference>
<organism evidence="6 7">
    <name type="scientific">Spirochaeta lutea</name>
    <dbReference type="NCBI Taxonomy" id="1480694"/>
    <lineage>
        <taxon>Bacteria</taxon>
        <taxon>Pseudomonadati</taxon>
        <taxon>Spirochaetota</taxon>
        <taxon>Spirochaetia</taxon>
        <taxon>Spirochaetales</taxon>
        <taxon>Spirochaetaceae</taxon>
        <taxon>Spirochaeta</taxon>
    </lineage>
</organism>
<dbReference type="PANTHER" id="PTHR14911">
    <property type="entry name" value="THUMP DOMAIN-CONTAINING"/>
    <property type="match status" value="1"/>
</dbReference>
<evidence type="ECO:0000259" key="5">
    <source>
        <dbReference type="PROSITE" id="PS51165"/>
    </source>
</evidence>
<dbReference type="SMART" id="SM00981">
    <property type="entry name" value="THUMP"/>
    <property type="match status" value="1"/>
</dbReference>
<keyword evidence="7" id="KW-1185">Reference proteome</keyword>
<dbReference type="SUPFAM" id="SSF143437">
    <property type="entry name" value="THUMP domain-like"/>
    <property type="match status" value="1"/>
</dbReference>
<sequence>MKPSFTKSIRKSIRIRTIPGTETFVSREIFGVLPGKSSREVSIHWQKNRLGENGLFLTWQDHSWVEIFDYTRRLSRLRSIQGVGIHLASRQFCNTEPSLDAVLSFLDSQIRKAVTRGLFSALGDRSFACRSSRKGNHPFRSPKLEGAAGALIGRHLPRWKVDLKQPDVVVHLELKNQRLHADIEPHPKDLSKRLGKVFNPRISLRPTAAYIMVRTALDCFAHPALPQTPTLLDCFAGSGTILMEAHTLLPDASLLGIEKNGNVFPGLVQNCQGTSRTDLRFGDCFDLAPTMPPESVDLVITNPPLGVRLNRLQGAAAFHRRLFALGSHLLKEGGILGFLSLIRPDAMAGLLTQSHQHPSCFTQVGRMTMILNTLEVHFYLLRKGIQE</sequence>
<dbReference type="GO" id="GO:0005737">
    <property type="term" value="C:cytoplasm"/>
    <property type="evidence" value="ECO:0007669"/>
    <property type="project" value="UniProtKB-SubCell"/>
</dbReference>
<dbReference type="InterPro" id="IPR029063">
    <property type="entry name" value="SAM-dependent_MTases_sf"/>
</dbReference>
<feature type="domain" description="THUMP" evidence="5">
    <location>
        <begin position="68"/>
        <end position="185"/>
    </location>
</feature>
<dbReference type="CDD" id="cd02440">
    <property type="entry name" value="AdoMet_MTases"/>
    <property type="match status" value="1"/>
</dbReference>
<evidence type="ECO:0000313" key="7">
    <source>
        <dbReference type="Proteomes" id="UP000029692"/>
    </source>
</evidence>
<dbReference type="Gene3D" id="3.30.2130.30">
    <property type="match status" value="1"/>
</dbReference>
<dbReference type="Pfam" id="PF01170">
    <property type="entry name" value="UPF0020"/>
    <property type="match status" value="1"/>
</dbReference>
<dbReference type="SUPFAM" id="SSF53335">
    <property type="entry name" value="S-adenosyl-L-methionine-dependent methyltransferases"/>
    <property type="match status" value="1"/>
</dbReference>
<dbReference type="RefSeq" id="WP_037545559.1">
    <property type="nucleotide sequence ID" value="NZ_JNUP01000023.1"/>
</dbReference>
<comment type="caution">
    <text evidence="6">The sequence shown here is derived from an EMBL/GenBank/DDBJ whole genome shotgun (WGS) entry which is preliminary data.</text>
</comment>
<dbReference type="Gene3D" id="3.40.50.150">
    <property type="entry name" value="Vaccinia Virus protein VP39"/>
    <property type="match status" value="1"/>
</dbReference>
<dbReference type="GO" id="GO:0030488">
    <property type="term" value="P:tRNA methylation"/>
    <property type="evidence" value="ECO:0007669"/>
    <property type="project" value="TreeGrafter"/>
</dbReference>
<protein>
    <recommendedName>
        <fullName evidence="5">THUMP domain-containing protein</fullName>
    </recommendedName>
</protein>
<dbReference type="PANTHER" id="PTHR14911:SF13">
    <property type="entry name" value="TRNA (GUANINE(6)-N2)-METHYLTRANSFERASE THUMP3"/>
    <property type="match status" value="1"/>
</dbReference>
<dbReference type="STRING" id="1480694.DC28_02935"/>
<evidence type="ECO:0000256" key="3">
    <source>
        <dbReference type="ARBA" id="ARBA00022694"/>
    </source>
</evidence>
<keyword evidence="3" id="KW-0819">tRNA processing</keyword>
<keyword evidence="2" id="KW-0489">Methyltransferase</keyword>
<gene>
    <name evidence="6" type="ORF">DC28_02935</name>
</gene>
<dbReference type="GO" id="GO:0016423">
    <property type="term" value="F:tRNA (guanine) methyltransferase activity"/>
    <property type="evidence" value="ECO:0007669"/>
    <property type="project" value="TreeGrafter"/>
</dbReference>
<evidence type="ECO:0000256" key="4">
    <source>
        <dbReference type="PROSITE-ProRule" id="PRU00529"/>
    </source>
</evidence>
<keyword evidence="2" id="KW-0808">Transferase</keyword>
<evidence type="ECO:0000313" key="6">
    <source>
        <dbReference type="EMBL" id="KGE73613.1"/>
    </source>
</evidence>
<dbReference type="InterPro" id="IPR004114">
    <property type="entry name" value="THUMP_dom"/>
</dbReference>
<evidence type="ECO:0000256" key="1">
    <source>
        <dbReference type="ARBA" id="ARBA00004496"/>
    </source>
</evidence>
<dbReference type="OrthoDB" id="9809404at2"/>
<dbReference type="InterPro" id="IPR000241">
    <property type="entry name" value="RlmKL-like_Mtase"/>
</dbReference>
<evidence type="ECO:0000256" key="2">
    <source>
        <dbReference type="ARBA" id="ARBA00022603"/>
    </source>
</evidence>
<dbReference type="PROSITE" id="PS51165">
    <property type="entry name" value="THUMP"/>
    <property type="match status" value="1"/>
</dbReference>
<dbReference type="Proteomes" id="UP000029692">
    <property type="component" value="Unassembled WGS sequence"/>
</dbReference>